<gene>
    <name evidence="12 13" type="primary">corA</name>
    <name evidence="13" type="ORF">CYL18_11670</name>
</gene>
<dbReference type="GO" id="GO:0015087">
    <property type="term" value="F:cobalt ion transmembrane transporter activity"/>
    <property type="evidence" value="ECO:0007669"/>
    <property type="project" value="UniProtKB-UniRule"/>
</dbReference>
<feature type="transmembrane region" description="Helical" evidence="12">
    <location>
        <begin position="250"/>
        <end position="274"/>
    </location>
</feature>
<dbReference type="Gene3D" id="3.30.460.20">
    <property type="entry name" value="CorA soluble domain-like"/>
    <property type="match status" value="1"/>
</dbReference>
<keyword evidence="7 12" id="KW-1133">Transmembrane helix</keyword>
<keyword evidence="4 12" id="KW-1003">Cell membrane</keyword>
<feature type="transmembrane region" description="Helical" evidence="12">
    <location>
        <begin position="286"/>
        <end position="312"/>
    </location>
</feature>
<keyword evidence="9 12" id="KW-0472">Membrane</keyword>
<evidence type="ECO:0000256" key="10">
    <source>
        <dbReference type="ARBA" id="ARBA00034269"/>
    </source>
</evidence>
<keyword evidence="8 12" id="KW-0406">Ion transport</keyword>
<keyword evidence="6 12" id="KW-0460">Magnesium</keyword>
<evidence type="ECO:0000256" key="3">
    <source>
        <dbReference type="ARBA" id="ARBA00022448"/>
    </source>
</evidence>
<dbReference type="InterPro" id="IPR045863">
    <property type="entry name" value="CorA_TM1_TM2"/>
</dbReference>
<accession>A0A2S7MZ12</accession>
<evidence type="ECO:0000256" key="2">
    <source>
        <dbReference type="ARBA" id="ARBA00009765"/>
    </source>
</evidence>
<dbReference type="FunFam" id="1.20.58.340:FF:000004">
    <property type="entry name" value="Magnesium transport protein CorA"/>
    <property type="match status" value="1"/>
</dbReference>
<protein>
    <recommendedName>
        <fullName evidence="12">Magnesium transport protein CorA</fullName>
    </recommendedName>
</protein>
<comment type="similarity">
    <text evidence="2 12">Belongs to the CorA metal ion transporter (MIT) (TC 1.A.35) family.</text>
</comment>
<name>A0A2S7MZ12_9BACI</name>
<comment type="catalytic activity">
    <reaction evidence="10">
        <text>Mg(2+)(in) = Mg(2+)(out)</text>
        <dbReference type="Rhea" id="RHEA:29827"/>
        <dbReference type="ChEBI" id="CHEBI:18420"/>
    </reaction>
</comment>
<keyword evidence="5 12" id="KW-0812">Transmembrane</keyword>
<evidence type="ECO:0000256" key="1">
    <source>
        <dbReference type="ARBA" id="ARBA00004651"/>
    </source>
</evidence>
<dbReference type="EMBL" id="PKOZ01000006">
    <property type="protein sequence ID" value="PQD94985.1"/>
    <property type="molecule type" value="Genomic_DNA"/>
</dbReference>
<dbReference type="GO" id="GO:0050897">
    <property type="term" value="F:cobalt ion binding"/>
    <property type="evidence" value="ECO:0007669"/>
    <property type="project" value="TreeGrafter"/>
</dbReference>
<evidence type="ECO:0000256" key="9">
    <source>
        <dbReference type="ARBA" id="ARBA00023136"/>
    </source>
</evidence>
<sequence>MKRMLVKKHTGEVEEMRYSLSELNAYEWVWIDLSSPAKEEAAALFRFYHFHPLAVEDCLDAINQRPKVDFFDEYMFLVIYALKENYLMEELDIFVSERLIITYHQKAIKEIEDAWGMATESPPATTIDVLHQLIDKVVDEYFPKAYDIEERLNALEENADLLSIKELMNHLYDLRMIIFRIRRVILPMNDLLYRITHTEKMHLISEKQYYFNDVYDHLLKLREMIEGYRDFSADLRDNYMSVNSNNMNETIMALTVITTIFMPLSFIAGLYGMNFSFMPMAGWRNGFWYVMLVMGISAVLMIIFFMAKGWVFRTKVYTRRKR</sequence>
<evidence type="ECO:0000256" key="6">
    <source>
        <dbReference type="ARBA" id="ARBA00022842"/>
    </source>
</evidence>
<evidence type="ECO:0000313" key="14">
    <source>
        <dbReference type="Proteomes" id="UP000239663"/>
    </source>
</evidence>
<dbReference type="PANTHER" id="PTHR46494">
    <property type="entry name" value="CORA FAMILY METAL ION TRANSPORTER (EUROFUNG)"/>
    <property type="match status" value="1"/>
</dbReference>
<dbReference type="InterPro" id="IPR045861">
    <property type="entry name" value="CorA_cytoplasmic_dom"/>
</dbReference>
<dbReference type="RefSeq" id="WP_104849690.1">
    <property type="nucleotide sequence ID" value="NZ_PKOZ01000006.1"/>
</dbReference>
<evidence type="ECO:0000256" key="5">
    <source>
        <dbReference type="ARBA" id="ARBA00022692"/>
    </source>
</evidence>
<dbReference type="Proteomes" id="UP000239663">
    <property type="component" value="Unassembled WGS sequence"/>
</dbReference>
<dbReference type="SUPFAM" id="SSF143865">
    <property type="entry name" value="CorA soluble domain-like"/>
    <property type="match status" value="1"/>
</dbReference>
<dbReference type="InterPro" id="IPR002523">
    <property type="entry name" value="MgTranspt_CorA/ZnTranspt_ZntB"/>
</dbReference>
<comment type="subcellular location">
    <subcellularLocation>
        <location evidence="1">Cell membrane</location>
        <topology evidence="1">Multi-pass membrane protein</topology>
    </subcellularLocation>
    <subcellularLocation>
        <location evidence="12">Membrane</location>
        <topology evidence="12">Multi-pass membrane protein</topology>
    </subcellularLocation>
</comment>
<comment type="function">
    <text evidence="11">Mediates influx of magnesium ions. Alternates between open and closed states. Activated by low cytoplasmic Mg(2+) levels. Inactive when cytoplasmic Mg(2+) levels are high.</text>
</comment>
<comment type="caution">
    <text evidence="13">The sequence shown here is derived from an EMBL/GenBank/DDBJ whole genome shotgun (WGS) entry which is preliminary data.</text>
</comment>
<evidence type="ECO:0000256" key="7">
    <source>
        <dbReference type="ARBA" id="ARBA00022989"/>
    </source>
</evidence>
<proteinExistence type="inferred from homology"/>
<dbReference type="AlphaFoldDB" id="A0A2S7MZ12"/>
<dbReference type="InterPro" id="IPR004488">
    <property type="entry name" value="Mg/Co-transport_prot_CorA"/>
</dbReference>
<organism evidence="13 14">
    <name type="scientific">Pradoshia eiseniae</name>
    <dbReference type="NCBI Taxonomy" id="2064768"/>
    <lineage>
        <taxon>Bacteria</taxon>
        <taxon>Bacillati</taxon>
        <taxon>Bacillota</taxon>
        <taxon>Bacilli</taxon>
        <taxon>Bacillales</taxon>
        <taxon>Bacillaceae</taxon>
        <taxon>Pradoshia</taxon>
    </lineage>
</organism>
<keyword evidence="3 12" id="KW-0813">Transport</keyword>
<keyword evidence="14" id="KW-1185">Reference proteome</keyword>
<evidence type="ECO:0000256" key="8">
    <source>
        <dbReference type="ARBA" id="ARBA00023065"/>
    </source>
</evidence>
<dbReference type="GO" id="GO:0015095">
    <property type="term" value="F:magnesium ion transmembrane transporter activity"/>
    <property type="evidence" value="ECO:0007669"/>
    <property type="project" value="UniProtKB-UniRule"/>
</dbReference>
<dbReference type="PANTHER" id="PTHR46494:SF1">
    <property type="entry name" value="CORA FAMILY METAL ION TRANSPORTER (EUROFUNG)"/>
    <property type="match status" value="1"/>
</dbReference>
<evidence type="ECO:0000256" key="4">
    <source>
        <dbReference type="ARBA" id="ARBA00022475"/>
    </source>
</evidence>
<evidence type="ECO:0000256" key="11">
    <source>
        <dbReference type="ARBA" id="ARBA00045497"/>
    </source>
</evidence>
<dbReference type="GO" id="GO:0000287">
    <property type="term" value="F:magnesium ion binding"/>
    <property type="evidence" value="ECO:0007669"/>
    <property type="project" value="TreeGrafter"/>
</dbReference>
<dbReference type="NCBIfam" id="TIGR00383">
    <property type="entry name" value="corA"/>
    <property type="match status" value="1"/>
</dbReference>
<evidence type="ECO:0000313" key="13">
    <source>
        <dbReference type="EMBL" id="PQD94985.1"/>
    </source>
</evidence>
<dbReference type="OrthoDB" id="9803416at2"/>
<dbReference type="Gene3D" id="1.20.58.340">
    <property type="entry name" value="Magnesium transport protein CorA, transmembrane region"/>
    <property type="match status" value="2"/>
</dbReference>
<evidence type="ECO:0000256" key="12">
    <source>
        <dbReference type="RuleBase" id="RU362010"/>
    </source>
</evidence>
<reference evidence="13 14" key="1">
    <citation type="submission" date="2017-12" db="EMBL/GenBank/DDBJ databases">
        <title>Taxonomic description and draft genome of Pradoshia cofamensis Gen. nov., sp. nov., a thermotolerant bacillale isolated from anterior gut of earthworm Eisenia fetida.</title>
        <authorList>
            <person name="Saha T."/>
            <person name="Chakraborty R."/>
        </authorList>
    </citation>
    <scope>NUCLEOTIDE SEQUENCE [LARGE SCALE GENOMIC DNA]</scope>
    <source>
        <strain evidence="13 14">EAG3</strain>
    </source>
</reference>
<dbReference type="SUPFAM" id="SSF144083">
    <property type="entry name" value="Magnesium transport protein CorA, transmembrane region"/>
    <property type="match status" value="1"/>
</dbReference>
<dbReference type="GO" id="GO:0005886">
    <property type="term" value="C:plasma membrane"/>
    <property type="evidence" value="ECO:0007669"/>
    <property type="project" value="UniProtKB-SubCell"/>
</dbReference>
<dbReference type="Pfam" id="PF01544">
    <property type="entry name" value="CorA"/>
    <property type="match status" value="1"/>
</dbReference>